<dbReference type="PANTHER" id="PTHR45769:SF3">
    <property type="entry name" value="ADENOSINE KINASE"/>
    <property type="match status" value="1"/>
</dbReference>
<evidence type="ECO:0000313" key="16">
    <source>
        <dbReference type="Proteomes" id="UP001201812"/>
    </source>
</evidence>
<evidence type="ECO:0000256" key="4">
    <source>
        <dbReference type="ARBA" id="ARBA00022679"/>
    </source>
</evidence>
<evidence type="ECO:0000256" key="6">
    <source>
        <dbReference type="ARBA" id="ARBA00022741"/>
    </source>
</evidence>
<dbReference type="InterPro" id="IPR002173">
    <property type="entry name" value="Carboh/pur_kinase_PfkB_CS"/>
</dbReference>
<comment type="subcellular location">
    <subcellularLocation>
        <location evidence="13">Nucleus</location>
    </subcellularLocation>
</comment>
<dbReference type="Pfam" id="PF00294">
    <property type="entry name" value="PfkB"/>
    <property type="match status" value="1"/>
</dbReference>
<dbReference type="AlphaFoldDB" id="A0AAD4NA16"/>
<dbReference type="InterPro" id="IPR001805">
    <property type="entry name" value="Adenokinase"/>
</dbReference>
<evidence type="ECO:0000256" key="3">
    <source>
        <dbReference type="ARBA" id="ARBA00012119"/>
    </source>
</evidence>
<proteinExistence type="inferred from homology"/>
<evidence type="ECO:0000256" key="9">
    <source>
        <dbReference type="ARBA" id="ARBA00022842"/>
    </source>
</evidence>
<comment type="function">
    <text evidence="13">ATP dependent phosphorylation of adenosine and other related nucleoside analogs to monophosphate derivatives.</text>
</comment>
<dbReference type="EMBL" id="JAKKPZ010000005">
    <property type="protein sequence ID" value="KAI1720531.1"/>
    <property type="molecule type" value="Genomic_DNA"/>
</dbReference>
<keyword evidence="6 13" id="KW-0547">Nucleotide-binding</keyword>
<evidence type="ECO:0000256" key="1">
    <source>
        <dbReference type="ARBA" id="ARBA00004801"/>
    </source>
</evidence>
<keyword evidence="9 13" id="KW-0460">Magnesium</keyword>
<comment type="subunit">
    <text evidence="13">Monomer.</text>
</comment>
<dbReference type="GO" id="GO:0005829">
    <property type="term" value="C:cytosol"/>
    <property type="evidence" value="ECO:0007669"/>
    <property type="project" value="TreeGrafter"/>
</dbReference>
<feature type="active site" description="Proton acceptor" evidence="12">
    <location>
        <position position="303"/>
    </location>
</feature>
<dbReference type="Gene3D" id="3.30.1110.10">
    <property type="match status" value="1"/>
</dbReference>
<dbReference type="GO" id="GO:0006166">
    <property type="term" value="P:purine ribonucleoside salvage"/>
    <property type="evidence" value="ECO:0007669"/>
    <property type="project" value="UniProtKB-KW"/>
</dbReference>
<comment type="catalytic activity">
    <reaction evidence="10 13">
        <text>adenosine + ATP = AMP + ADP + H(+)</text>
        <dbReference type="Rhea" id="RHEA:20824"/>
        <dbReference type="ChEBI" id="CHEBI:15378"/>
        <dbReference type="ChEBI" id="CHEBI:16335"/>
        <dbReference type="ChEBI" id="CHEBI:30616"/>
        <dbReference type="ChEBI" id="CHEBI:456215"/>
        <dbReference type="ChEBI" id="CHEBI:456216"/>
        <dbReference type="EC" id="2.7.1.20"/>
    </reaction>
</comment>
<dbReference type="PANTHER" id="PTHR45769">
    <property type="entry name" value="ADENOSINE KINASE"/>
    <property type="match status" value="1"/>
</dbReference>
<evidence type="ECO:0000256" key="2">
    <source>
        <dbReference type="ARBA" id="ARBA00010688"/>
    </source>
</evidence>
<dbReference type="InterPro" id="IPR029056">
    <property type="entry name" value="Ribokinase-like"/>
</dbReference>
<dbReference type="Proteomes" id="UP001201812">
    <property type="component" value="Unassembled WGS sequence"/>
</dbReference>
<dbReference type="GO" id="GO:0004001">
    <property type="term" value="F:adenosine kinase activity"/>
    <property type="evidence" value="ECO:0007669"/>
    <property type="project" value="UniProtKB-UniRule"/>
</dbReference>
<dbReference type="GO" id="GO:0005524">
    <property type="term" value="F:ATP binding"/>
    <property type="evidence" value="ECO:0007669"/>
    <property type="project" value="UniProtKB-UniRule"/>
</dbReference>
<evidence type="ECO:0000256" key="13">
    <source>
        <dbReference type="RuleBase" id="RU368116"/>
    </source>
</evidence>
<keyword evidence="5 13" id="KW-0660">Purine salvage</keyword>
<feature type="domain" description="Carbohydrate kinase PfkB" evidence="14">
    <location>
        <begin position="43"/>
        <end position="343"/>
    </location>
</feature>
<comment type="cofactor">
    <cofactor evidence="13">
        <name>Mg(2+)</name>
        <dbReference type="ChEBI" id="CHEBI:18420"/>
    </cofactor>
    <text evidence="13">Binds 3 Mg(2+) ions per subunit.</text>
</comment>
<evidence type="ECO:0000256" key="8">
    <source>
        <dbReference type="ARBA" id="ARBA00022840"/>
    </source>
</evidence>
<evidence type="ECO:0000256" key="12">
    <source>
        <dbReference type="PIRSR" id="PIRSR601805-1"/>
    </source>
</evidence>
<comment type="similarity">
    <text evidence="2 13">Belongs to the carbohydrate kinase PfkB family.</text>
</comment>
<keyword evidence="4 13" id="KW-0808">Transferase</keyword>
<dbReference type="EC" id="2.7.1.20" evidence="3 13"/>
<dbReference type="GO" id="GO:0005634">
    <property type="term" value="C:nucleus"/>
    <property type="evidence" value="ECO:0007669"/>
    <property type="project" value="UniProtKB-SubCell"/>
</dbReference>
<keyword evidence="8 13" id="KW-0067">ATP-binding</keyword>
<sequence length="349" mass="38353">MVSNSGQSADLPEGILLGCGNPLLDIQLQVDKELLTKYELNENGAILAEDKHLPLFDEIVKRDNVEYIPGGATQNCMRVFQWIVGKPKRAVFFGAVGEDNYSRILREQSQSAGVNVRYQVNPKVKTGTCAALIYQHHRSLVADLAAANTFTVDHINIPENKALVENAKFYYISGFFLTVCPPAILQIGKHAASEGKYFVMNLAAPFISEFFSKPLNDALPYVDILIANEEEARAYSKANNLGTNNLREIGLKLANIEKINKNRPRMVLITQGPDPIIVVTNGETQEFSVPPVEKIEDTNGAGDAFCGGFLAELVRGSSLEKCIKCGSHAAAVIIQHQGCTFPNECDYKY</sequence>
<dbReference type="Gene3D" id="3.40.1190.20">
    <property type="match status" value="1"/>
</dbReference>
<dbReference type="CDD" id="cd01168">
    <property type="entry name" value="adenosine_kinase"/>
    <property type="match status" value="1"/>
</dbReference>
<dbReference type="FunFam" id="3.30.1110.10:FF:000001">
    <property type="entry name" value="Adenosine kinase a"/>
    <property type="match status" value="1"/>
</dbReference>
<gene>
    <name evidence="15" type="ORF">DdX_04767</name>
</gene>
<comment type="pathway">
    <text evidence="1 13">Purine metabolism; AMP biosynthesis via salvage pathway; AMP from adenosine: step 1/1.</text>
</comment>
<dbReference type="SUPFAM" id="SSF53613">
    <property type="entry name" value="Ribokinase-like"/>
    <property type="match status" value="1"/>
</dbReference>
<keyword evidence="16" id="KW-1185">Reference proteome</keyword>
<evidence type="ECO:0000259" key="14">
    <source>
        <dbReference type="Pfam" id="PF00294"/>
    </source>
</evidence>
<evidence type="ECO:0000256" key="5">
    <source>
        <dbReference type="ARBA" id="ARBA00022726"/>
    </source>
</evidence>
<dbReference type="InterPro" id="IPR011611">
    <property type="entry name" value="PfkB_dom"/>
</dbReference>
<dbReference type="GO" id="GO:0006144">
    <property type="term" value="P:purine nucleobase metabolic process"/>
    <property type="evidence" value="ECO:0007669"/>
    <property type="project" value="TreeGrafter"/>
</dbReference>
<reference evidence="15" key="1">
    <citation type="submission" date="2022-01" db="EMBL/GenBank/DDBJ databases">
        <title>Genome Sequence Resource for Two Populations of Ditylenchus destructor, the Migratory Endoparasitic Phytonematode.</title>
        <authorList>
            <person name="Zhang H."/>
            <person name="Lin R."/>
            <person name="Xie B."/>
        </authorList>
    </citation>
    <scope>NUCLEOTIDE SEQUENCE</scope>
    <source>
        <strain evidence="15">BazhouSP</strain>
    </source>
</reference>
<dbReference type="PRINTS" id="PR00989">
    <property type="entry name" value="ADENOKINASE"/>
</dbReference>
<keyword evidence="7 13" id="KW-0418">Kinase</keyword>
<keyword evidence="13" id="KW-0539">Nucleus</keyword>
<dbReference type="FunFam" id="3.40.1190.20:FF:000076">
    <property type="entry name" value="Adenosine kinase"/>
    <property type="match status" value="1"/>
</dbReference>
<dbReference type="PROSITE" id="PS00584">
    <property type="entry name" value="PFKB_KINASES_2"/>
    <property type="match status" value="1"/>
</dbReference>
<name>A0AAD4NA16_9BILA</name>
<evidence type="ECO:0000313" key="15">
    <source>
        <dbReference type="EMBL" id="KAI1720531.1"/>
    </source>
</evidence>
<accession>A0AAD4NA16</accession>
<evidence type="ECO:0000256" key="7">
    <source>
        <dbReference type="ARBA" id="ARBA00022777"/>
    </source>
</evidence>
<protein>
    <recommendedName>
        <fullName evidence="11 13">Adenosine kinase</fullName>
        <shortName evidence="13">AK</shortName>
        <ecNumber evidence="3 13">2.7.1.20</ecNumber>
    </recommendedName>
    <alternativeName>
        <fullName evidence="13">Adenosine 5'-phosphotransferase</fullName>
    </alternativeName>
</protein>
<organism evidence="15 16">
    <name type="scientific">Ditylenchus destructor</name>
    <dbReference type="NCBI Taxonomy" id="166010"/>
    <lineage>
        <taxon>Eukaryota</taxon>
        <taxon>Metazoa</taxon>
        <taxon>Ecdysozoa</taxon>
        <taxon>Nematoda</taxon>
        <taxon>Chromadorea</taxon>
        <taxon>Rhabditida</taxon>
        <taxon>Tylenchina</taxon>
        <taxon>Tylenchomorpha</taxon>
        <taxon>Sphaerularioidea</taxon>
        <taxon>Anguinidae</taxon>
        <taxon>Anguininae</taxon>
        <taxon>Ditylenchus</taxon>
    </lineage>
</organism>
<dbReference type="GO" id="GO:0044209">
    <property type="term" value="P:AMP salvage"/>
    <property type="evidence" value="ECO:0007669"/>
    <property type="project" value="UniProtKB-UniRule"/>
</dbReference>
<evidence type="ECO:0000256" key="11">
    <source>
        <dbReference type="ARBA" id="ARBA00068771"/>
    </source>
</evidence>
<evidence type="ECO:0000256" key="10">
    <source>
        <dbReference type="ARBA" id="ARBA00051362"/>
    </source>
</evidence>
<comment type="caution">
    <text evidence="15">The sequence shown here is derived from an EMBL/GenBank/DDBJ whole genome shotgun (WGS) entry which is preliminary data.</text>
</comment>